<protein>
    <recommendedName>
        <fullName evidence="12">C2 domain-containing protein</fullName>
    </recommendedName>
</protein>
<dbReference type="PANTHER" id="PTHR45911:SF2">
    <property type="entry name" value="MULTIPLE C2 AND TRANSMEMBRANE DOMAIN-CONTAINING PROTEIN 2"/>
    <property type="match status" value="1"/>
</dbReference>
<dbReference type="FunFam" id="2.60.40.150:FF:000076">
    <property type="entry name" value="multiple C2 and transmembrane domain-containing protein 2 isoform X1"/>
    <property type="match status" value="1"/>
</dbReference>
<dbReference type="Pfam" id="PF00168">
    <property type="entry name" value="C2"/>
    <property type="match status" value="3"/>
</dbReference>
<dbReference type="PANTHER" id="PTHR45911">
    <property type="entry name" value="C2 DOMAIN-CONTAINING PROTEIN"/>
    <property type="match status" value="1"/>
</dbReference>
<proteinExistence type="inferred from homology"/>
<dbReference type="PROSITE" id="PS50004">
    <property type="entry name" value="C2"/>
    <property type="match status" value="3"/>
</dbReference>
<comment type="caution">
    <text evidence="13">The sequence shown here is derived from an EMBL/GenBank/DDBJ whole genome shotgun (WGS) entry which is preliminary data.</text>
</comment>
<comment type="cofactor">
    <cofactor evidence="1">
        <name>Ca(2+)</name>
        <dbReference type="ChEBI" id="CHEBI:29108"/>
    </cofactor>
</comment>
<comment type="subcellular location">
    <subcellularLocation>
        <location evidence="2">Membrane</location>
        <topology evidence="2">Multi-pass membrane protein</topology>
    </subcellularLocation>
</comment>
<organism evidence="13 14">
    <name type="scientific">Aldrovandia affinis</name>
    <dbReference type="NCBI Taxonomy" id="143900"/>
    <lineage>
        <taxon>Eukaryota</taxon>
        <taxon>Metazoa</taxon>
        <taxon>Chordata</taxon>
        <taxon>Craniata</taxon>
        <taxon>Vertebrata</taxon>
        <taxon>Euteleostomi</taxon>
        <taxon>Actinopterygii</taxon>
        <taxon>Neopterygii</taxon>
        <taxon>Teleostei</taxon>
        <taxon>Notacanthiformes</taxon>
        <taxon>Halosauridae</taxon>
        <taxon>Aldrovandia</taxon>
    </lineage>
</organism>
<sequence>MEPKKTTVWGNLRQKAKPLFQNLRKGRPRKKQPLSHRLSMSVPDLRCMQDTPPPMDLPDAFHLPDDDNLFFSSSSTALGDWRDPGAPEKVSTPPAMPTIAENQHTRWAESVPTDRWSLPSEERLAGGADKLTVVTGSATGSTDRMHDLAERVTNPAENVTMPAETVTVPAKSVTVPADGVTMPTETVTVPAERVNVLSDRMTAPSESMAVTSEMVAVPVDRGAVPAEVPAQRVNVLSDHVTVPSDRVARAADRLAALQGRLAAMAHRAHRADRTPPRPVAANRPIGTDHPVGADRLPQGPASRAPREKRIVSCSTIESEPWDLNVPDPAELLSPQPSEMSSIDLSEDGNEEQPRDSSDPDPPSTQEEEQASKVAGEVALAPGQKTFYLLTITLKQGINLVIRDRCGTSDPYVKFKLDGKTFYKSKVVYKNLNPTWNESFSFAIKDLEQSLYLRVYDRDLTTDDFMGSSSVNLAELELDKTCEMSLALEDPNSIEDDMGNILIDLNLSVRDAEAKRPRWPRRKRSIKAAGPPQIRQLSDALRKNQLWSSVVGVTLVEGQDLPEGGQGDVFVRFRLGDQKFRSKNLCRQANPQWREHFDFNQFQGGPDMLEVEVLAKEGRKYEECLGVCDVDLSRVPMGPTQLYTRVLGHGKGRLVFLVSVTPCTGVSISDICAPPLDDLREREMHLEKYNLRNSFQNMRDVGFLQAKVIKATDLLAADLNGKSDPFCVLELGNDRLRTHTLYKSLKPEWNKVFTFPVKDIHEALEVTIYDEDGDKAPDFLGRVAIPLLSVHNGQQISYLLKKEDLERPLKGSITLELEVLFNPVRASIKTFKPKETKFMEDNPKFSKKVLARNVYRVRKITRAVLYTLQYIKSCFQWESTHRSAIALIIFVFTVWHWDFFMLPLFLLLLIAWNYFQVTSGKVTQCPDLDNMYVDDDEEDDEKEAEKRGLMDKIHMIQETVMTVQNLLDEIACIGESIKNTFNWSVPFLSSLAAVVLLVVTVVVFFIPLRYIVLIWGINKFTKKLRNPYAIDSNEILDFLKRVPSDVQKVRQRELRVPSSQTPHRRK</sequence>
<feature type="compositionally biased region" description="Basic residues" evidence="10">
    <location>
        <begin position="24"/>
        <end position="34"/>
    </location>
</feature>
<evidence type="ECO:0000256" key="6">
    <source>
        <dbReference type="ARBA" id="ARBA00022737"/>
    </source>
</evidence>
<feature type="transmembrane region" description="Helical" evidence="11">
    <location>
        <begin position="990"/>
        <end position="1016"/>
    </location>
</feature>
<dbReference type="AlphaFoldDB" id="A0AAD7TC06"/>
<feature type="domain" description="C2" evidence="12">
    <location>
        <begin position="529"/>
        <end position="646"/>
    </location>
</feature>
<dbReference type="PRINTS" id="PR00360">
    <property type="entry name" value="C2DOMAIN"/>
</dbReference>
<evidence type="ECO:0000256" key="9">
    <source>
        <dbReference type="ARBA" id="ARBA00023136"/>
    </source>
</evidence>
<evidence type="ECO:0000256" key="10">
    <source>
        <dbReference type="SAM" id="MobiDB-lite"/>
    </source>
</evidence>
<dbReference type="Proteomes" id="UP001221898">
    <property type="component" value="Unassembled WGS sequence"/>
</dbReference>
<evidence type="ECO:0000256" key="4">
    <source>
        <dbReference type="ARBA" id="ARBA00022692"/>
    </source>
</evidence>
<keyword evidence="6" id="KW-0677">Repeat</keyword>
<dbReference type="CDD" id="cd08376">
    <property type="entry name" value="C2B_MCTP_PRT"/>
    <property type="match status" value="1"/>
</dbReference>
<evidence type="ECO:0000256" key="1">
    <source>
        <dbReference type="ARBA" id="ARBA00001913"/>
    </source>
</evidence>
<evidence type="ECO:0000256" key="2">
    <source>
        <dbReference type="ARBA" id="ARBA00004141"/>
    </source>
</evidence>
<gene>
    <name evidence="13" type="ORF">AAFF_G00286230</name>
</gene>
<dbReference type="GO" id="GO:0046928">
    <property type="term" value="P:regulation of neurotransmitter secretion"/>
    <property type="evidence" value="ECO:0007669"/>
    <property type="project" value="TreeGrafter"/>
</dbReference>
<feature type="domain" description="C2" evidence="12">
    <location>
        <begin position="373"/>
        <end position="485"/>
    </location>
</feature>
<dbReference type="Gene3D" id="2.60.40.150">
    <property type="entry name" value="C2 domain"/>
    <property type="match status" value="3"/>
</dbReference>
<evidence type="ECO:0000313" key="14">
    <source>
        <dbReference type="Proteomes" id="UP001221898"/>
    </source>
</evidence>
<dbReference type="FunFam" id="2.60.40.150:FF:000019">
    <property type="entry name" value="Multiple C2 and transmembrane domain-containing protein 2 isoform 1"/>
    <property type="match status" value="1"/>
</dbReference>
<accession>A0AAD7TC06</accession>
<evidence type="ECO:0000256" key="11">
    <source>
        <dbReference type="SAM" id="Phobius"/>
    </source>
</evidence>
<keyword evidence="5" id="KW-0479">Metal-binding</keyword>
<dbReference type="EMBL" id="JAINUG010000004">
    <property type="protein sequence ID" value="KAJ8417396.1"/>
    <property type="molecule type" value="Genomic_DNA"/>
</dbReference>
<name>A0AAD7TC06_9TELE</name>
<feature type="transmembrane region" description="Helical" evidence="11">
    <location>
        <begin position="884"/>
        <end position="911"/>
    </location>
</feature>
<evidence type="ECO:0000313" key="13">
    <source>
        <dbReference type="EMBL" id="KAJ8417396.1"/>
    </source>
</evidence>
<dbReference type="InterPro" id="IPR000008">
    <property type="entry name" value="C2_dom"/>
</dbReference>
<dbReference type="Pfam" id="PF08372">
    <property type="entry name" value="PRT_C"/>
    <property type="match status" value="1"/>
</dbReference>
<keyword evidence="7" id="KW-0106">Calcium</keyword>
<keyword evidence="14" id="KW-1185">Reference proteome</keyword>
<dbReference type="GO" id="GO:0005509">
    <property type="term" value="F:calcium ion binding"/>
    <property type="evidence" value="ECO:0007669"/>
    <property type="project" value="UniProtKB-ARBA"/>
</dbReference>
<dbReference type="GO" id="GO:0030672">
    <property type="term" value="C:synaptic vesicle membrane"/>
    <property type="evidence" value="ECO:0007669"/>
    <property type="project" value="TreeGrafter"/>
</dbReference>
<dbReference type="InterPro" id="IPR013583">
    <property type="entry name" value="MCTP_C"/>
</dbReference>
<dbReference type="InterPro" id="IPR035892">
    <property type="entry name" value="C2_domain_sf"/>
</dbReference>
<dbReference type="SUPFAM" id="SSF49562">
    <property type="entry name" value="C2 domain (Calcium/lipid-binding domain, CaLB)"/>
    <property type="match status" value="3"/>
</dbReference>
<reference evidence="13" key="1">
    <citation type="journal article" date="2023" name="Science">
        <title>Genome structures resolve the early diversification of teleost fishes.</title>
        <authorList>
            <person name="Parey E."/>
            <person name="Louis A."/>
            <person name="Montfort J."/>
            <person name="Bouchez O."/>
            <person name="Roques C."/>
            <person name="Iampietro C."/>
            <person name="Lluch J."/>
            <person name="Castinel A."/>
            <person name="Donnadieu C."/>
            <person name="Desvignes T."/>
            <person name="Floi Bucao C."/>
            <person name="Jouanno E."/>
            <person name="Wen M."/>
            <person name="Mejri S."/>
            <person name="Dirks R."/>
            <person name="Jansen H."/>
            <person name="Henkel C."/>
            <person name="Chen W.J."/>
            <person name="Zahm M."/>
            <person name="Cabau C."/>
            <person name="Klopp C."/>
            <person name="Thompson A.W."/>
            <person name="Robinson-Rechavi M."/>
            <person name="Braasch I."/>
            <person name="Lecointre G."/>
            <person name="Bobe J."/>
            <person name="Postlethwait J.H."/>
            <person name="Berthelot C."/>
            <person name="Roest Crollius H."/>
            <person name="Guiguen Y."/>
        </authorList>
    </citation>
    <scope>NUCLEOTIDE SEQUENCE</scope>
    <source>
        <strain evidence="13">NC1722</strain>
    </source>
</reference>
<keyword evidence="8 11" id="KW-1133">Transmembrane helix</keyword>
<dbReference type="CDD" id="cd04042">
    <property type="entry name" value="C2A_MCTP_PRT"/>
    <property type="match status" value="1"/>
</dbReference>
<feature type="compositionally biased region" description="Polar residues" evidence="10">
    <location>
        <begin position="334"/>
        <end position="343"/>
    </location>
</feature>
<comment type="similarity">
    <text evidence="3">Belongs to the MCTP family.</text>
</comment>
<feature type="region of interest" description="Disordered" evidence="10">
    <location>
        <begin position="24"/>
        <end position="52"/>
    </location>
</feature>
<feature type="region of interest" description="Disordered" evidence="10">
    <location>
        <begin position="265"/>
        <end position="373"/>
    </location>
</feature>
<dbReference type="SMART" id="SM00239">
    <property type="entry name" value="C2"/>
    <property type="match status" value="3"/>
</dbReference>
<feature type="domain" description="C2" evidence="12">
    <location>
        <begin position="684"/>
        <end position="799"/>
    </location>
</feature>
<dbReference type="CDD" id="cd08377">
    <property type="entry name" value="C2C_MCTP_PRT"/>
    <property type="match status" value="1"/>
</dbReference>
<evidence type="ECO:0000256" key="5">
    <source>
        <dbReference type="ARBA" id="ARBA00022723"/>
    </source>
</evidence>
<keyword evidence="9 11" id="KW-0472">Membrane</keyword>
<evidence type="ECO:0000256" key="3">
    <source>
        <dbReference type="ARBA" id="ARBA00007923"/>
    </source>
</evidence>
<evidence type="ECO:0000256" key="8">
    <source>
        <dbReference type="ARBA" id="ARBA00022989"/>
    </source>
</evidence>
<evidence type="ECO:0000259" key="12">
    <source>
        <dbReference type="PROSITE" id="PS50004"/>
    </source>
</evidence>
<keyword evidence="4 11" id="KW-0812">Transmembrane</keyword>
<evidence type="ECO:0000256" key="7">
    <source>
        <dbReference type="ARBA" id="ARBA00022837"/>
    </source>
</evidence>